<protein>
    <submittedName>
        <fullName evidence="1">Uncharacterized protein</fullName>
    </submittedName>
</protein>
<sequence>MQNKHELKCASATSHDTACEDEHATRYMQAPPAMATISVKVSPQAILKSKHEEDQENHFRDTSEKYLDDDRLYLKVPVVEHDNDFFDDEPGLSSDLDDNSNMAMKSLSQKCSSLNLILDIAKENLSY</sequence>
<comment type="caution">
    <text evidence="1">The sequence shown here is derived from an EMBL/GenBank/DDBJ whole genome shotgun (WGS) entry which is preliminary data.</text>
</comment>
<reference evidence="1 2" key="1">
    <citation type="submission" date="2016-03" db="EMBL/GenBank/DDBJ databases">
        <title>Whole genome sequencing of Grifola frondosa 9006-11.</title>
        <authorList>
            <person name="Min B."/>
            <person name="Park H."/>
            <person name="Kim J.-G."/>
            <person name="Cho H."/>
            <person name="Oh Y.-L."/>
            <person name="Kong W.-S."/>
            <person name="Choi I.-G."/>
        </authorList>
    </citation>
    <scope>NUCLEOTIDE SEQUENCE [LARGE SCALE GENOMIC DNA]</scope>
    <source>
        <strain evidence="1 2">9006-11</strain>
    </source>
</reference>
<evidence type="ECO:0000313" key="1">
    <source>
        <dbReference type="EMBL" id="OBZ72775.1"/>
    </source>
</evidence>
<evidence type="ECO:0000313" key="2">
    <source>
        <dbReference type="Proteomes" id="UP000092993"/>
    </source>
</evidence>
<dbReference type="AlphaFoldDB" id="A0A1C7M767"/>
<dbReference type="Proteomes" id="UP000092993">
    <property type="component" value="Unassembled WGS sequence"/>
</dbReference>
<gene>
    <name evidence="1" type="ORF">A0H81_07314</name>
</gene>
<proteinExistence type="predicted"/>
<organism evidence="1 2">
    <name type="scientific">Grifola frondosa</name>
    <name type="common">Maitake</name>
    <name type="synonym">Polyporus frondosus</name>
    <dbReference type="NCBI Taxonomy" id="5627"/>
    <lineage>
        <taxon>Eukaryota</taxon>
        <taxon>Fungi</taxon>
        <taxon>Dikarya</taxon>
        <taxon>Basidiomycota</taxon>
        <taxon>Agaricomycotina</taxon>
        <taxon>Agaricomycetes</taxon>
        <taxon>Polyporales</taxon>
        <taxon>Grifolaceae</taxon>
        <taxon>Grifola</taxon>
    </lineage>
</organism>
<accession>A0A1C7M767</accession>
<keyword evidence="2" id="KW-1185">Reference proteome</keyword>
<dbReference type="EMBL" id="LUGG01000007">
    <property type="protein sequence ID" value="OBZ72775.1"/>
    <property type="molecule type" value="Genomic_DNA"/>
</dbReference>
<name>A0A1C7M767_GRIFR</name>